<name>A0A1I7KKX9_9GAMM</name>
<evidence type="ECO:0000256" key="1">
    <source>
        <dbReference type="SAM" id="Phobius"/>
    </source>
</evidence>
<organism evidence="2 3">
    <name type="scientific">Xenorhabdus koppenhoeferi</name>
    <dbReference type="NCBI Taxonomy" id="351659"/>
    <lineage>
        <taxon>Bacteria</taxon>
        <taxon>Pseudomonadati</taxon>
        <taxon>Pseudomonadota</taxon>
        <taxon>Gammaproteobacteria</taxon>
        <taxon>Enterobacterales</taxon>
        <taxon>Morganellaceae</taxon>
        <taxon>Xenorhabdus</taxon>
    </lineage>
</organism>
<proteinExistence type="predicted"/>
<dbReference type="Proteomes" id="UP000242496">
    <property type="component" value="Unassembled WGS sequence"/>
</dbReference>
<keyword evidence="1" id="KW-0812">Transmembrane</keyword>
<sequence length="138" mass="16040">MTTTITFIESHLALFGLLWTITSFGLGVYFGHKLQIGRDKRKEFNIVADEIFLMLDRFIDDCADRKRDFPKISRNDLRRLRPHLTPKENQCYKAAVDQFFGALDNCSTYDDGRFVPSLREPKDVLPATIALIEFVKHR</sequence>
<keyword evidence="3" id="KW-1185">Reference proteome</keyword>
<keyword evidence="1" id="KW-1133">Transmembrane helix</keyword>
<evidence type="ECO:0000313" key="2">
    <source>
        <dbReference type="EMBL" id="SFU98061.1"/>
    </source>
</evidence>
<gene>
    <name evidence="2" type="ORF">SAMN05421784_1713</name>
</gene>
<reference evidence="3" key="1">
    <citation type="submission" date="2016-10" db="EMBL/GenBank/DDBJ databases">
        <authorList>
            <person name="Varghese N."/>
            <person name="Submissions S."/>
        </authorList>
    </citation>
    <scope>NUCLEOTIDE SEQUENCE [LARGE SCALE GENOMIC DNA]</scope>
    <source>
        <strain evidence="3">DSM 18168</strain>
    </source>
</reference>
<feature type="transmembrane region" description="Helical" evidence="1">
    <location>
        <begin position="12"/>
        <end position="32"/>
    </location>
</feature>
<evidence type="ECO:0000313" key="3">
    <source>
        <dbReference type="Proteomes" id="UP000242496"/>
    </source>
</evidence>
<protein>
    <submittedName>
        <fullName evidence="2">Uncharacterized protein</fullName>
    </submittedName>
</protein>
<accession>A0A1I7KKX9</accession>
<keyword evidence="1" id="KW-0472">Membrane</keyword>
<dbReference type="AlphaFoldDB" id="A0A1I7KKX9"/>
<dbReference type="EMBL" id="FPBJ01000071">
    <property type="protein sequence ID" value="SFU98061.1"/>
    <property type="molecule type" value="Genomic_DNA"/>
</dbReference>